<dbReference type="AlphaFoldDB" id="A0A0K1PDK6"/>
<feature type="binding site" evidence="9 11">
    <location>
        <begin position="113"/>
        <end position="115"/>
    </location>
    <ligand>
        <name>substrate</name>
    </ligand>
</feature>
<dbReference type="InterPro" id="IPR036343">
    <property type="entry name" value="GluRdtase_N_sf"/>
</dbReference>
<dbReference type="Gene3D" id="3.40.50.720">
    <property type="entry name" value="NAD(P)-binding Rossmann-like Domain"/>
    <property type="match status" value="1"/>
</dbReference>
<evidence type="ECO:0000256" key="9">
    <source>
        <dbReference type="HAMAP-Rule" id="MF_00087"/>
    </source>
</evidence>
<comment type="function">
    <text evidence="9">Catalyzes the NADPH-dependent reduction of glutamyl-tRNA(Glu) to glutamate 1-semialdehyde (GSA).</text>
</comment>
<feature type="domain" description="Glutamyl-tRNA reductase N-terminal" evidence="18">
    <location>
        <begin position="8"/>
        <end position="155"/>
    </location>
</feature>
<dbReference type="Pfam" id="PF01488">
    <property type="entry name" value="Shikimate_DH"/>
    <property type="match status" value="1"/>
</dbReference>
<comment type="domain">
    <text evidence="9">Possesses an unusual extended V-shaped dimeric structure with each monomer consisting of three distinct domains arranged along a curved 'spinal' alpha-helix. The N-terminal catalytic domain specifically recognizes the glutamate moiety of the substrate. The second domain is the NADPH-binding domain, and the third C-terminal domain is responsible for dimerization.</text>
</comment>
<dbReference type="Gene3D" id="3.30.460.30">
    <property type="entry name" value="Glutamyl-tRNA reductase, N-terminal domain"/>
    <property type="match status" value="1"/>
</dbReference>
<feature type="active site" description="Nucleophile" evidence="9 10">
    <location>
        <position position="52"/>
    </location>
</feature>
<dbReference type="PANTHER" id="PTHR43013">
    <property type="entry name" value="GLUTAMYL-TRNA REDUCTASE"/>
    <property type="match status" value="1"/>
</dbReference>
<dbReference type="InterPro" id="IPR036291">
    <property type="entry name" value="NAD(P)-bd_dom_sf"/>
</dbReference>
<organism evidence="19 20">
    <name type="scientific">Vulgatibacter incomptus</name>
    <dbReference type="NCBI Taxonomy" id="1391653"/>
    <lineage>
        <taxon>Bacteria</taxon>
        <taxon>Pseudomonadati</taxon>
        <taxon>Myxococcota</taxon>
        <taxon>Myxococcia</taxon>
        <taxon>Myxococcales</taxon>
        <taxon>Cystobacterineae</taxon>
        <taxon>Vulgatibacteraceae</taxon>
        <taxon>Vulgatibacter</taxon>
    </lineage>
</organism>
<comment type="pathway">
    <text evidence="1 9 14">Porphyrin-containing compound metabolism; protoporphyrin-IX biosynthesis; 5-aminolevulinate from L-glutamyl-tRNA(Glu): step 1/2.</text>
</comment>
<dbReference type="Pfam" id="PF00745">
    <property type="entry name" value="GlutR_dimer"/>
    <property type="match status" value="1"/>
</dbReference>
<protein>
    <recommendedName>
        <fullName evidence="8 9">Glutamyl-tRNA reductase</fullName>
        <shortName evidence="9">GluTR</shortName>
        <ecNumber evidence="3 9">1.2.1.70</ecNumber>
    </recommendedName>
</protein>
<feature type="binding site" evidence="9 11">
    <location>
        <position position="108"/>
    </location>
    <ligand>
        <name>substrate</name>
    </ligand>
</feature>
<dbReference type="UniPathway" id="UPA00251">
    <property type="reaction ID" value="UER00316"/>
</dbReference>
<dbReference type="Proteomes" id="UP000055590">
    <property type="component" value="Chromosome"/>
</dbReference>
<dbReference type="FunFam" id="3.30.460.30:FF:000001">
    <property type="entry name" value="Glutamyl-tRNA reductase"/>
    <property type="match status" value="1"/>
</dbReference>
<dbReference type="InterPro" id="IPR036453">
    <property type="entry name" value="GluRdtase_dimer_dom_sf"/>
</dbReference>
<evidence type="ECO:0000256" key="7">
    <source>
        <dbReference type="ARBA" id="ARBA00047464"/>
    </source>
</evidence>
<dbReference type="GO" id="GO:0008883">
    <property type="term" value="F:glutamyl-tRNA reductase activity"/>
    <property type="evidence" value="ECO:0007669"/>
    <property type="project" value="UniProtKB-UniRule"/>
</dbReference>
<dbReference type="KEGG" id="vin:AKJ08_1586"/>
<dbReference type="FunFam" id="3.40.50.720:FF:000031">
    <property type="entry name" value="Glutamyl-tRNA reductase"/>
    <property type="match status" value="1"/>
</dbReference>
<dbReference type="PIRSF" id="PIRSF000445">
    <property type="entry name" value="4pyrrol_synth_GluRdtase"/>
    <property type="match status" value="1"/>
</dbReference>
<gene>
    <name evidence="9" type="primary">hemA</name>
    <name evidence="19" type="ORF">AKJ08_1586</name>
</gene>
<dbReference type="InterPro" id="IPR000343">
    <property type="entry name" value="4pyrrol_synth_GluRdtase"/>
</dbReference>
<feature type="compositionally biased region" description="Low complexity" evidence="15">
    <location>
        <begin position="445"/>
        <end position="458"/>
    </location>
</feature>
<dbReference type="HAMAP" id="MF_00087">
    <property type="entry name" value="Glu_tRNA_reductase"/>
    <property type="match status" value="1"/>
</dbReference>
<evidence type="ECO:0000259" key="18">
    <source>
        <dbReference type="Pfam" id="PF05201"/>
    </source>
</evidence>
<dbReference type="InterPro" id="IPR018214">
    <property type="entry name" value="GluRdtase_CS"/>
</dbReference>
<dbReference type="SUPFAM" id="SSF69075">
    <property type="entry name" value="Glutamyl tRNA-reductase dimerization domain"/>
    <property type="match status" value="1"/>
</dbReference>
<dbReference type="CDD" id="cd05213">
    <property type="entry name" value="NAD_bind_Glutamyl_tRNA_reduct"/>
    <property type="match status" value="1"/>
</dbReference>
<dbReference type="SUPFAM" id="SSF69742">
    <property type="entry name" value="Glutamyl tRNA-reductase catalytic, N-terminal domain"/>
    <property type="match status" value="1"/>
</dbReference>
<keyword evidence="20" id="KW-1185">Reference proteome</keyword>
<sequence>MSVELVLVGLSHHTAPIAVREKIAVAESVLGDALRDLRAQPMLAESLVVSTCNRVEVYAATTDSASRAARAIRDYLSSRDAAVDAHLYERQGKEAVRHLFRVCSSLDSMVVGEPQILGQVKSAFATAEEAGAVGAVLSRACRKAFAVAKRVRNETKVGESAVSMSFAAVALATRILGSIHGRAVLLVGAGKMSALAARHLQGAGASRVMVVNRSPERAEHLAREVGGEAHPWETLPQRLAEADVVVCSTAAPMPVITVELAQAARKARKHRPLFFIDLAVPRDVDPKVNGLDGIYVYDVDDLDKAIDANRRARQEEAVRAEAIVGEEAAAFVAAMRSEAAPLVRELRLRSEALAHAEVERTLARLGVGQDENQRKCLEALARAIVNKLLHEPTTRIRAAGEEDDGALLDAAVKLFGLDEARRQAVALRLVEGASAESAEDAEGQAHGPARVAGRGAAR</sequence>
<evidence type="ECO:0000259" key="16">
    <source>
        <dbReference type="Pfam" id="PF00745"/>
    </source>
</evidence>
<name>A0A0K1PDK6_9BACT</name>
<evidence type="ECO:0000256" key="2">
    <source>
        <dbReference type="ARBA" id="ARBA00005916"/>
    </source>
</evidence>
<evidence type="ECO:0000256" key="5">
    <source>
        <dbReference type="ARBA" id="ARBA00023002"/>
    </source>
</evidence>
<proteinExistence type="inferred from homology"/>
<evidence type="ECO:0000256" key="10">
    <source>
        <dbReference type="PIRSR" id="PIRSR000445-1"/>
    </source>
</evidence>
<evidence type="ECO:0000313" key="20">
    <source>
        <dbReference type="Proteomes" id="UP000055590"/>
    </source>
</evidence>
<dbReference type="InterPro" id="IPR015896">
    <property type="entry name" value="4pyrrol_synth_GluRdtase_dimer"/>
</dbReference>
<evidence type="ECO:0000259" key="17">
    <source>
        <dbReference type="Pfam" id="PF01488"/>
    </source>
</evidence>
<evidence type="ECO:0000313" key="19">
    <source>
        <dbReference type="EMBL" id="AKU91199.1"/>
    </source>
</evidence>
<feature type="binding site" evidence="9 11">
    <location>
        <position position="119"/>
    </location>
    <ligand>
        <name>substrate</name>
    </ligand>
</feature>
<dbReference type="GO" id="GO:0050661">
    <property type="term" value="F:NADP binding"/>
    <property type="evidence" value="ECO:0007669"/>
    <property type="project" value="InterPro"/>
</dbReference>
<dbReference type="STRING" id="1391653.AKJ08_1586"/>
<dbReference type="PATRIC" id="fig|1391653.3.peg.1668"/>
<dbReference type="PANTHER" id="PTHR43013:SF1">
    <property type="entry name" value="GLUTAMYL-TRNA REDUCTASE"/>
    <property type="match status" value="1"/>
</dbReference>
<feature type="domain" description="Quinate/shikimate 5-dehydrogenase/glutamyl-tRNA reductase" evidence="17">
    <location>
        <begin position="171"/>
        <end position="304"/>
    </location>
</feature>
<evidence type="ECO:0000256" key="6">
    <source>
        <dbReference type="ARBA" id="ARBA00023244"/>
    </source>
</evidence>
<comment type="subunit">
    <text evidence="9">Homodimer.</text>
</comment>
<dbReference type="InterPro" id="IPR015895">
    <property type="entry name" value="4pyrrol_synth_GluRdtase_N"/>
</dbReference>
<evidence type="ECO:0000256" key="8">
    <source>
        <dbReference type="ARBA" id="ARBA00068659"/>
    </source>
</evidence>
<dbReference type="EMBL" id="CP012332">
    <property type="protein sequence ID" value="AKU91199.1"/>
    <property type="molecule type" value="Genomic_DNA"/>
</dbReference>
<reference evidence="19 20" key="1">
    <citation type="submission" date="2015-08" db="EMBL/GenBank/DDBJ databases">
        <authorList>
            <person name="Babu N.S."/>
            <person name="Beckwith C.J."/>
            <person name="Beseler K.G."/>
            <person name="Brison A."/>
            <person name="Carone J.V."/>
            <person name="Caskin T.P."/>
            <person name="Diamond M."/>
            <person name="Durham M.E."/>
            <person name="Foxe J.M."/>
            <person name="Go M."/>
            <person name="Henderson B.A."/>
            <person name="Jones I.B."/>
            <person name="McGettigan J.A."/>
            <person name="Micheletti S.J."/>
            <person name="Nasrallah M.E."/>
            <person name="Ortiz D."/>
            <person name="Piller C.R."/>
            <person name="Privatt S.R."/>
            <person name="Schneider S.L."/>
            <person name="Sharp S."/>
            <person name="Smith T.C."/>
            <person name="Stanton J.D."/>
            <person name="Ullery H.E."/>
            <person name="Wilson R.J."/>
            <person name="Serrano M.G."/>
            <person name="Buck G."/>
            <person name="Lee V."/>
            <person name="Wang Y."/>
            <person name="Carvalho R."/>
            <person name="Voegtly L."/>
            <person name="Shi R."/>
            <person name="Duckworth R."/>
            <person name="Johnson A."/>
            <person name="Loviza R."/>
            <person name="Walstead R."/>
            <person name="Shah Z."/>
            <person name="Kiflezghi M."/>
            <person name="Wade K."/>
            <person name="Ball S.L."/>
            <person name="Bradley K.W."/>
            <person name="Asai D.J."/>
            <person name="Bowman C.A."/>
            <person name="Russell D.A."/>
            <person name="Pope W.H."/>
            <person name="Jacobs-Sera D."/>
            <person name="Hendrix R.W."/>
            <person name="Hatfull G.F."/>
        </authorList>
    </citation>
    <scope>NUCLEOTIDE SEQUENCE [LARGE SCALE GENOMIC DNA]</scope>
    <source>
        <strain evidence="19 20">DSM 27710</strain>
    </source>
</reference>
<evidence type="ECO:0000256" key="13">
    <source>
        <dbReference type="PIRSR" id="PIRSR000445-4"/>
    </source>
</evidence>
<feature type="region of interest" description="Disordered" evidence="15">
    <location>
        <begin position="435"/>
        <end position="458"/>
    </location>
</feature>
<evidence type="ECO:0000256" key="15">
    <source>
        <dbReference type="SAM" id="MobiDB-lite"/>
    </source>
</evidence>
<evidence type="ECO:0000256" key="14">
    <source>
        <dbReference type="RuleBase" id="RU000584"/>
    </source>
</evidence>
<dbReference type="SUPFAM" id="SSF51735">
    <property type="entry name" value="NAD(P)-binding Rossmann-fold domains"/>
    <property type="match status" value="1"/>
</dbReference>
<dbReference type="GO" id="GO:0019353">
    <property type="term" value="P:protoporphyrinogen IX biosynthetic process from glutamate"/>
    <property type="evidence" value="ECO:0007669"/>
    <property type="project" value="TreeGrafter"/>
</dbReference>
<evidence type="ECO:0000256" key="3">
    <source>
        <dbReference type="ARBA" id="ARBA00012970"/>
    </source>
</evidence>
<keyword evidence="5 9" id="KW-0560">Oxidoreductase</keyword>
<comment type="miscellaneous">
    <text evidence="9">During catalysis, the active site Cys acts as a nucleophile attacking the alpha-carbonyl group of tRNA-bound glutamate with the formation of a thioester intermediate between enzyme and glutamate, and the concomitant release of tRNA(Glu). The thioester intermediate is finally reduced by direct hydride transfer from NADPH, to form the product GSA.</text>
</comment>
<keyword evidence="4 9" id="KW-0521">NADP</keyword>
<dbReference type="PROSITE" id="PS00747">
    <property type="entry name" value="GLUTR"/>
    <property type="match status" value="1"/>
</dbReference>
<evidence type="ECO:0000256" key="12">
    <source>
        <dbReference type="PIRSR" id="PIRSR000445-3"/>
    </source>
</evidence>
<comment type="catalytic activity">
    <reaction evidence="7 9 14">
        <text>(S)-4-amino-5-oxopentanoate + tRNA(Glu) + NADP(+) = L-glutamyl-tRNA(Glu) + NADPH + H(+)</text>
        <dbReference type="Rhea" id="RHEA:12344"/>
        <dbReference type="Rhea" id="RHEA-COMP:9663"/>
        <dbReference type="Rhea" id="RHEA-COMP:9680"/>
        <dbReference type="ChEBI" id="CHEBI:15378"/>
        <dbReference type="ChEBI" id="CHEBI:57501"/>
        <dbReference type="ChEBI" id="CHEBI:57783"/>
        <dbReference type="ChEBI" id="CHEBI:58349"/>
        <dbReference type="ChEBI" id="CHEBI:78442"/>
        <dbReference type="ChEBI" id="CHEBI:78520"/>
        <dbReference type="EC" id="1.2.1.70"/>
    </reaction>
</comment>
<dbReference type="NCBIfam" id="TIGR01035">
    <property type="entry name" value="hemA"/>
    <property type="match status" value="1"/>
</dbReference>
<feature type="site" description="Important for activity" evidence="9 13">
    <location>
        <position position="98"/>
    </location>
</feature>
<feature type="domain" description="Tetrapyrrole biosynthesis glutamyl-tRNA reductase dimerisation" evidence="16">
    <location>
        <begin position="319"/>
        <end position="417"/>
    </location>
</feature>
<dbReference type="Pfam" id="PF05201">
    <property type="entry name" value="GlutR_N"/>
    <property type="match status" value="1"/>
</dbReference>
<feature type="binding site" evidence="9 11">
    <location>
        <begin position="51"/>
        <end position="54"/>
    </location>
    <ligand>
        <name>substrate</name>
    </ligand>
</feature>
<accession>A0A0K1PDK6</accession>
<dbReference type="InterPro" id="IPR006151">
    <property type="entry name" value="Shikm_DH/Glu-tRNA_Rdtase"/>
</dbReference>
<feature type="binding site" evidence="9 12">
    <location>
        <begin position="188"/>
        <end position="193"/>
    </location>
    <ligand>
        <name>NADP(+)</name>
        <dbReference type="ChEBI" id="CHEBI:58349"/>
    </ligand>
</feature>
<dbReference type="EC" id="1.2.1.70" evidence="3 9"/>
<evidence type="ECO:0000256" key="1">
    <source>
        <dbReference type="ARBA" id="ARBA00005059"/>
    </source>
</evidence>
<keyword evidence="6 9" id="KW-0627">Porphyrin biosynthesis</keyword>
<dbReference type="OrthoDB" id="110209at2"/>
<comment type="similarity">
    <text evidence="2 9 14">Belongs to the glutamyl-tRNA reductase family.</text>
</comment>
<dbReference type="RefSeq" id="WP_050725544.1">
    <property type="nucleotide sequence ID" value="NZ_CP012332.1"/>
</dbReference>
<evidence type="ECO:0000256" key="11">
    <source>
        <dbReference type="PIRSR" id="PIRSR000445-2"/>
    </source>
</evidence>
<evidence type="ECO:0000256" key="4">
    <source>
        <dbReference type="ARBA" id="ARBA00022857"/>
    </source>
</evidence>